<dbReference type="PANTHER" id="PTHR43840:SF15">
    <property type="entry name" value="MITOCHONDRIAL METAL TRANSPORTER 1-RELATED"/>
    <property type="match status" value="1"/>
</dbReference>
<feature type="transmembrane region" description="Helical" evidence="6">
    <location>
        <begin position="97"/>
        <end position="119"/>
    </location>
</feature>
<dbReference type="Proteomes" id="UP000608530">
    <property type="component" value="Unassembled WGS sequence"/>
</dbReference>
<comment type="subcellular location">
    <subcellularLocation>
        <location evidence="1">Membrane</location>
        <topology evidence="1">Multi-pass membrane protein</topology>
    </subcellularLocation>
</comment>
<evidence type="ECO:0000313" key="8">
    <source>
        <dbReference type="EMBL" id="MBK0419645.1"/>
    </source>
</evidence>
<evidence type="ECO:0000256" key="5">
    <source>
        <dbReference type="ARBA" id="ARBA00023136"/>
    </source>
</evidence>
<evidence type="ECO:0000259" key="7">
    <source>
        <dbReference type="Pfam" id="PF01545"/>
    </source>
</evidence>
<evidence type="ECO:0000313" key="9">
    <source>
        <dbReference type="Proteomes" id="UP000608530"/>
    </source>
</evidence>
<dbReference type="SUPFAM" id="SSF161111">
    <property type="entry name" value="Cation efflux protein transmembrane domain-like"/>
    <property type="match status" value="1"/>
</dbReference>
<dbReference type="RefSeq" id="WP_200115782.1">
    <property type="nucleotide sequence ID" value="NZ_JAEHOH010000014.1"/>
</dbReference>
<keyword evidence="5 6" id="KW-0472">Membrane</keyword>
<evidence type="ECO:0000256" key="2">
    <source>
        <dbReference type="ARBA" id="ARBA00022448"/>
    </source>
</evidence>
<feature type="transmembrane region" description="Helical" evidence="6">
    <location>
        <begin position="27"/>
        <end position="48"/>
    </location>
</feature>
<keyword evidence="9" id="KW-1185">Reference proteome</keyword>
<feature type="domain" description="Cation efflux protein transmembrane" evidence="7">
    <location>
        <begin position="31"/>
        <end position="229"/>
    </location>
</feature>
<dbReference type="InterPro" id="IPR027469">
    <property type="entry name" value="Cation_efflux_TMD_sf"/>
</dbReference>
<proteinExistence type="predicted"/>
<dbReference type="PANTHER" id="PTHR43840">
    <property type="entry name" value="MITOCHONDRIAL METAL TRANSPORTER 1-RELATED"/>
    <property type="match status" value="1"/>
</dbReference>
<evidence type="ECO:0000256" key="6">
    <source>
        <dbReference type="SAM" id="Phobius"/>
    </source>
</evidence>
<reference evidence="8" key="1">
    <citation type="submission" date="2020-12" db="EMBL/GenBank/DDBJ databases">
        <title>Leucobacter sp. CAS1, isolated from Chromium sludge.</title>
        <authorList>
            <person name="Xu Z."/>
        </authorList>
    </citation>
    <scope>NUCLEOTIDE SEQUENCE</scope>
    <source>
        <strain evidence="8">CSA1</strain>
    </source>
</reference>
<protein>
    <submittedName>
        <fullName evidence="8">Cation transporter</fullName>
    </submittedName>
</protein>
<dbReference type="InterPro" id="IPR058533">
    <property type="entry name" value="Cation_efflux_TM"/>
</dbReference>
<dbReference type="Pfam" id="PF01545">
    <property type="entry name" value="Cation_efflux"/>
    <property type="match status" value="1"/>
</dbReference>
<feature type="transmembrane region" description="Helical" evidence="6">
    <location>
        <begin position="200"/>
        <end position="218"/>
    </location>
</feature>
<feature type="transmembrane region" description="Helical" evidence="6">
    <location>
        <begin position="131"/>
        <end position="156"/>
    </location>
</feature>
<keyword evidence="3 6" id="KW-0812">Transmembrane</keyword>
<name>A0A934UV84_9MICO</name>
<feature type="transmembrane region" description="Helical" evidence="6">
    <location>
        <begin position="60"/>
        <end position="77"/>
    </location>
</feature>
<dbReference type="GO" id="GO:0016020">
    <property type="term" value="C:membrane"/>
    <property type="evidence" value="ECO:0007669"/>
    <property type="project" value="UniProtKB-SubCell"/>
</dbReference>
<dbReference type="EMBL" id="JAEHOH010000014">
    <property type="protein sequence ID" value="MBK0419645.1"/>
    <property type="molecule type" value="Genomic_DNA"/>
</dbReference>
<accession>A0A934UV84</accession>
<keyword evidence="2" id="KW-0813">Transport</keyword>
<evidence type="ECO:0000256" key="4">
    <source>
        <dbReference type="ARBA" id="ARBA00022989"/>
    </source>
</evidence>
<evidence type="ECO:0000256" key="1">
    <source>
        <dbReference type="ARBA" id="ARBA00004141"/>
    </source>
</evidence>
<comment type="caution">
    <text evidence="8">The sequence shown here is derived from an EMBL/GenBank/DDBJ whole genome shotgun (WGS) entry which is preliminary data.</text>
</comment>
<dbReference type="InterPro" id="IPR050291">
    <property type="entry name" value="CDF_Transporter"/>
</dbReference>
<keyword evidence="4 6" id="KW-1133">Transmembrane helix</keyword>
<dbReference type="AlphaFoldDB" id="A0A934UV84"/>
<dbReference type="Gene3D" id="1.20.1510.10">
    <property type="entry name" value="Cation efflux protein transmembrane domain"/>
    <property type="match status" value="1"/>
</dbReference>
<organism evidence="8 9">
    <name type="scientific">Leucobacter chromiisoli</name>
    <dbReference type="NCBI Taxonomy" id="2796471"/>
    <lineage>
        <taxon>Bacteria</taxon>
        <taxon>Bacillati</taxon>
        <taxon>Actinomycetota</taxon>
        <taxon>Actinomycetes</taxon>
        <taxon>Micrococcales</taxon>
        <taxon>Microbacteriaceae</taxon>
        <taxon>Leucobacter</taxon>
    </lineage>
</organism>
<sequence>MSITDGIEVHDALPEKQALALKKATRWQIFTICYTAVTITVVAFVLGNSQAMKTAWVEDMLSLLPQIAFLVALIFIHRKPTPKHPYGQHRAMSVGHLVGGVALLAVGTTLAAESVVGLIRAEHPSIGTVNLFGHTIWLGWLMIAVMAVIVVGPVFMYGPAKAKLAPILHNKLLYADADMAKADWQTNAASIVGVLGVGLGWWWLDGAAAVFISLGIIWDGIRNTKAAVSDQMDQRARTFDDKKRHPLADGIHEYLAGLDWVEESGIRMRDQGQVFHVEVFVTPRDGVLTVEQADAIVEGLHELDWKIQDVIVGAASALPDHLDRPA</sequence>
<evidence type="ECO:0000256" key="3">
    <source>
        <dbReference type="ARBA" id="ARBA00022692"/>
    </source>
</evidence>
<gene>
    <name evidence="8" type="ORF">JD276_11435</name>
</gene>
<dbReference type="GO" id="GO:0008324">
    <property type="term" value="F:monoatomic cation transmembrane transporter activity"/>
    <property type="evidence" value="ECO:0007669"/>
    <property type="project" value="InterPro"/>
</dbReference>